<dbReference type="Proteomes" id="UP000198427">
    <property type="component" value="Unassembled WGS sequence"/>
</dbReference>
<dbReference type="AlphaFoldDB" id="A0AA94IV10"/>
<dbReference type="InterPro" id="IPR002560">
    <property type="entry name" value="Transposase_DDE"/>
</dbReference>
<dbReference type="InterPro" id="IPR047951">
    <property type="entry name" value="Transpos_ISL3"/>
</dbReference>
<evidence type="ECO:0000259" key="1">
    <source>
        <dbReference type="Pfam" id="PF01610"/>
    </source>
</evidence>
<evidence type="ECO:0000313" key="2">
    <source>
        <dbReference type="EMBL" id="SNR94119.1"/>
    </source>
</evidence>
<dbReference type="EMBL" id="FZNZ01000021">
    <property type="protein sequence ID" value="SNR94119.1"/>
    <property type="molecule type" value="Genomic_DNA"/>
</dbReference>
<gene>
    <name evidence="2" type="ORF">SAMN06265364_12132</name>
</gene>
<reference evidence="2 3" key="1">
    <citation type="submission" date="2017-06" db="EMBL/GenBank/DDBJ databases">
        <authorList>
            <person name="Varghese N."/>
            <person name="Submissions S."/>
        </authorList>
    </citation>
    <scope>NUCLEOTIDE SEQUENCE [LARGE SCALE GENOMIC DNA]</scope>
    <source>
        <strain evidence="2 3">DSM 26989</strain>
    </source>
</reference>
<sequence length="183" mass="21917">MSEHLPNAALVVDHFHVTKLMNEKVDLLRRQIWHEEKDINKRKVIKGTRWLLLKNGNDIFDYAHRNRLENALSLNRPLMIAYYLKEDLKEIWNQCSKQKAKALLDEWVKQAIESKIQPLVKMASTIRAYKTYILAWYDHCITNGTIEGINNKIKVLKRQIYGFRNEEYFTLRLYALHDRHLRI</sequence>
<dbReference type="PANTHER" id="PTHR33498">
    <property type="entry name" value="TRANSPOSASE FOR INSERTION SEQUENCE ELEMENT IS1557"/>
    <property type="match status" value="1"/>
</dbReference>
<proteinExistence type="predicted"/>
<protein>
    <submittedName>
        <fullName evidence="2">Transposase</fullName>
    </submittedName>
</protein>
<feature type="domain" description="Transposase IS204/IS1001/IS1096/IS1165 DDE" evidence="1">
    <location>
        <begin position="2"/>
        <end position="172"/>
    </location>
</feature>
<accession>A0AA94IV10</accession>
<evidence type="ECO:0000313" key="3">
    <source>
        <dbReference type="Proteomes" id="UP000198427"/>
    </source>
</evidence>
<keyword evidence="3" id="KW-1185">Reference proteome</keyword>
<dbReference type="Pfam" id="PF01610">
    <property type="entry name" value="DDE_Tnp_ISL3"/>
    <property type="match status" value="1"/>
</dbReference>
<dbReference type="PANTHER" id="PTHR33498:SF1">
    <property type="entry name" value="TRANSPOSASE FOR INSERTION SEQUENCE ELEMENT IS1557"/>
    <property type="match status" value="1"/>
</dbReference>
<comment type="caution">
    <text evidence="2">The sequence shown here is derived from an EMBL/GenBank/DDBJ whole genome shotgun (WGS) entry which is preliminary data.</text>
</comment>
<name>A0AA94IV10_9BACT</name>
<organism evidence="2 3">
    <name type="scientific">Prevotella jejuni</name>
    <dbReference type="NCBI Taxonomy" id="1177574"/>
    <lineage>
        <taxon>Bacteria</taxon>
        <taxon>Pseudomonadati</taxon>
        <taxon>Bacteroidota</taxon>
        <taxon>Bacteroidia</taxon>
        <taxon>Bacteroidales</taxon>
        <taxon>Prevotellaceae</taxon>
        <taxon>Prevotella</taxon>
    </lineage>
</organism>